<organism evidence="1 2">
    <name type="scientific">candidate division WOR_3 bacterium SM23_60</name>
    <dbReference type="NCBI Taxonomy" id="1703780"/>
    <lineage>
        <taxon>Bacteria</taxon>
        <taxon>Bacteria division WOR-3</taxon>
    </lineage>
</organism>
<evidence type="ECO:0000313" key="2">
    <source>
        <dbReference type="Proteomes" id="UP000051096"/>
    </source>
</evidence>
<dbReference type="EMBL" id="LJUO01000136">
    <property type="protein sequence ID" value="KPK69209.1"/>
    <property type="molecule type" value="Genomic_DNA"/>
</dbReference>
<evidence type="ECO:0000313" key="1">
    <source>
        <dbReference type="EMBL" id="KPK69209.1"/>
    </source>
</evidence>
<proteinExistence type="predicted"/>
<name>A0A0S8G918_UNCW3</name>
<sequence>MAKVDRILCPFCIFTAKYVDLIFADDDEYVCPSCSARFSYEELMYLYSFTQYNIEPQDRHFEPKT</sequence>
<gene>
    <name evidence="1" type="ORF">AMJ87_10870</name>
</gene>
<dbReference type="AlphaFoldDB" id="A0A0S8G918"/>
<reference evidence="1 2" key="1">
    <citation type="journal article" date="2015" name="Microbiome">
        <title>Genomic resolution of linkages in carbon, nitrogen, and sulfur cycling among widespread estuary sediment bacteria.</title>
        <authorList>
            <person name="Baker B.J."/>
            <person name="Lazar C.S."/>
            <person name="Teske A.P."/>
            <person name="Dick G.J."/>
        </authorList>
    </citation>
    <scope>NUCLEOTIDE SEQUENCE [LARGE SCALE GENOMIC DNA]</scope>
    <source>
        <strain evidence="1">SM23_60</strain>
    </source>
</reference>
<dbReference type="Proteomes" id="UP000051096">
    <property type="component" value="Unassembled WGS sequence"/>
</dbReference>
<comment type="caution">
    <text evidence="1">The sequence shown here is derived from an EMBL/GenBank/DDBJ whole genome shotgun (WGS) entry which is preliminary data.</text>
</comment>
<protein>
    <submittedName>
        <fullName evidence="1">Uncharacterized protein</fullName>
    </submittedName>
</protein>
<accession>A0A0S8G918</accession>